<accession>A0A1X7ECG0</accession>
<keyword evidence="2" id="KW-1185">Reference proteome</keyword>
<proteinExistence type="predicted"/>
<organism evidence="1 2">
    <name type="scientific">Kocuria marina subsp. indica</name>
    <dbReference type="NCBI Taxonomy" id="1049583"/>
    <lineage>
        <taxon>Bacteria</taxon>
        <taxon>Bacillati</taxon>
        <taxon>Actinomycetota</taxon>
        <taxon>Actinomycetes</taxon>
        <taxon>Micrococcales</taxon>
        <taxon>Micrococcaceae</taxon>
        <taxon>Kocuria</taxon>
    </lineage>
</organism>
<protein>
    <submittedName>
        <fullName evidence="1">Uncharacterized protein</fullName>
    </submittedName>
</protein>
<reference evidence="2" key="1">
    <citation type="submission" date="2017-04" db="EMBL/GenBank/DDBJ databases">
        <authorList>
            <person name="Varghese N."/>
            <person name="Submissions S."/>
        </authorList>
    </citation>
    <scope>NUCLEOTIDE SEQUENCE [LARGE SCALE GENOMIC DNA]</scope>
    <source>
        <strain evidence="2">NIO-1021</strain>
    </source>
</reference>
<dbReference type="EMBL" id="FXAC01000028">
    <property type="protein sequence ID" value="SMF31159.1"/>
    <property type="molecule type" value="Genomic_DNA"/>
</dbReference>
<dbReference type="Proteomes" id="UP000192929">
    <property type="component" value="Unassembled WGS sequence"/>
</dbReference>
<dbReference type="RefSeq" id="WP_085108706.1">
    <property type="nucleotide sequence ID" value="NZ_FXAC01000028.1"/>
</dbReference>
<evidence type="ECO:0000313" key="2">
    <source>
        <dbReference type="Proteomes" id="UP000192929"/>
    </source>
</evidence>
<name>A0A1X7ECG0_9MICC</name>
<evidence type="ECO:0000313" key="1">
    <source>
        <dbReference type="EMBL" id="SMF31159.1"/>
    </source>
</evidence>
<gene>
    <name evidence="1" type="ORF">SAMN06296028_1289</name>
</gene>
<sequence length="136" mass="15552">MTVLEMTETGQYEDPWDTVPVIGAGMPVERPTGLVGGSTDPALDDLAVVCDITGTPCVVTYRGEEHRVLQPVVRWYERRNWWDVEVRVPRESRTSAVDQERWRVQVVRPGVVVARTFELVRNQFTDQWRVLRVSAA</sequence>
<dbReference type="AlphaFoldDB" id="A0A1X7ECG0"/>